<dbReference type="Gene3D" id="3.80.10.10">
    <property type="entry name" value="Ribonuclease Inhibitor"/>
    <property type="match status" value="2"/>
</dbReference>
<evidence type="ECO:0000256" key="4">
    <source>
        <dbReference type="ARBA" id="ARBA00022737"/>
    </source>
</evidence>
<evidence type="ECO:0000256" key="2">
    <source>
        <dbReference type="ARBA" id="ARBA00022614"/>
    </source>
</evidence>
<accession>A0A9N7NDM0</accession>
<dbReference type="FunFam" id="3.80.10.10:FF:000041">
    <property type="entry name" value="LRR receptor-like serine/threonine-protein kinase ERECTA"/>
    <property type="match status" value="1"/>
</dbReference>
<comment type="subcellular location">
    <subcellularLocation>
        <location evidence="1">Membrane</location>
    </subcellularLocation>
</comment>
<keyword evidence="4" id="KW-0677">Repeat</keyword>
<keyword evidence="5" id="KW-0472">Membrane</keyword>
<evidence type="ECO:0000256" key="5">
    <source>
        <dbReference type="ARBA" id="ARBA00023136"/>
    </source>
</evidence>
<evidence type="ECO:0000313" key="7">
    <source>
        <dbReference type="EMBL" id="CAA0832359.1"/>
    </source>
</evidence>
<dbReference type="PANTHER" id="PTHR48054">
    <property type="entry name" value="RECEPTOR KINASE-LIKE PROTEIN XA21"/>
    <property type="match status" value="1"/>
</dbReference>
<organism evidence="7 8">
    <name type="scientific">Striga hermonthica</name>
    <name type="common">Purple witchweed</name>
    <name type="synonym">Buchnera hermonthica</name>
    <dbReference type="NCBI Taxonomy" id="68872"/>
    <lineage>
        <taxon>Eukaryota</taxon>
        <taxon>Viridiplantae</taxon>
        <taxon>Streptophyta</taxon>
        <taxon>Embryophyta</taxon>
        <taxon>Tracheophyta</taxon>
        <taxon>Spermatophyta</taxon>
        <taxon>Magnoliopsida</taxon>
        <taxon>eudicotyledons</taxon>
        <taxon>Gunneridae</taxon>
        <taxon>Pentapetalae</taxon>
        <taxon>asterids</taxon>
        <taxon>lamiids</taxon>
        <taxon>Lamiales</taxon>
        <taxon>Orobanchaceae</taxon>
        <taxon>Buchnereae</taxon>
        <taxon>Striga</taxon>
    </lineage>
</organism>
<dbReference type="OrthoDB" id="512212at2759"/>
<keyword evidence="7" id="KW-0418">Kinase</keyword>
<name>A0A9N7NDM0_STRHE</name>
<keyword evidence="7" id="KW-0808">Transferase</keyword>
<keyword evidence="2" id="KW-0433">Leucine-rich repeat</keyword>
<dbReference type="InterPro" id="IPR032675">
    <property type="entry name" value="LRR_dom_sf"/>
</dbReference>
<keyword evidence="6" id="KW-0325">Glycoprotein</keyword>
<keyword evidence="3" id="KW-0732">Signal</keyword>
<dbReference type="InterPro" id="IPR052592">
    <property type="entry name" value="LRR-RLK"/>
</dbReference>
<dbReference type="GO" id="GO:0016301">
    <property type="term" value="F:kinase activity"/>
    <property type="evidence" value="ECO:0007669"/>
    <property type="project" value="UniProtKB-KW"/>
</dbReference>
<dbReference type="Pfam" id="PF00560">
    <property type="entry name" value="LRR_1"/>
    <property type="match status" value="3"/>
</dbReference>
<protein>
    <submittedName>
        <fullName evidence="7">Receptor-like protein kinase 2</fullName>
    </submittedName>
</protein>
<proteinExistence type="predicted"/>
<dbReference type="SUPFAM" id="SSF52058">
    <property type="entry name" value="L domain-like"/>
    <property type="match status" value="1"/>
</dbReference>
<dbReference type="EMBL" id="CACSLK010027833">
    <property type="protein sequence ID" value="CAA0832359.1"/>
    <property type="molecule type" value="Genomic_DNA"/>
</dbReference>
<evidence type="ECO:0000256" key="6">
    <source>
        <dbReference type="ARBA" id="ARBA00023180"/>
    </source>
</evidence>
<gene>
    <name evidence="7" type="ORF">SHERM_27656</name>
</gene>
<dbReference type="GO" id="GO:0016020">
    <property type="term" value="C:membrane"/>
    <property type="evidence" value="ECO:0007669"/>
    <property type="project" value="UniProtKB-SubCell"/>
</dbReference>
<sequence>MAGELPQELGNLTLLEYFSVENSLSGSMPSSIFNITTMIYLDLSSNQFSGKIPAGLCDNLPHLQLLYLSAKKLERNLSMLRELYLGFSDLKGGIPANWGVSHSWRWPIPNQVGNCTSLKHLRLGYNYLTGELPLQLGSLASLETFTVFSNSLSGSIPPCIFTISTLKLLELSSNQFSGPLPPRPKFSRLTIPSA</sequence>
<dbReference type="Proteomes" id="UP001153555">
    <property type="component" value="Unassembled WGS sequence"/>
</dbReference>
<keyword evidence="7" id="KW-0675">Receptor</keyword>
<dbReference type="PANTHER" id="PTHR48054:SF94">
    <property type="entry name" value="LEUCINE-RICH REPEAT RECEPTOR-LIKE PROTEIN FASCIATED EAR2"/>
    <property type="match status" value="1"/>
</dbReference>
<dbReference type="InterPro" id="IPR001611">
    <property type="entry name" value="Leu-rich_rpt"/>
</dbReference>
<evidence type="ECO:0000313" key="8">
    <source>
        <dbReference type="Proteomes" id="UP001153555"/>
    </source>
</evidence>
<comment type="caution">
    <text evidence="7">The sequence shown here is derived from an EMBL/GenBank/DDBJ whole genome shotgun (WGS) entry which is preliminary data.</text>
</comment>
<reference evidence="7" key="1">
    <citation type="submission" date="2019-12" db="EMBL/GenBank/DDBJ databases">
        <authorList>
            <person name="Scholes J."/>
        </authorList>
    </citation>
    <scope>NUCLEOTIDE SEQUENCE</scope>
</reference>
<keyword evidence="8" id="KW-1185">Reference proteome</keyword>
<dbReference type="AlphaFoldDB" id="A0A9N7NDM0"/>
<evidence type="ECO:0000256" key="1">
    <source>
        <dbReference type="ARBA" id="ARBA00004370"/>
    </source>
</evidence>
<evidence type="ECO:0000256" key="3">
    <source>
        <dbReference type="ARBA" id="ARBA00022729"/>
    </source>
</evidence>